<gene>
    <name evidence="2" type="primary">fabG_2</name>
    <name evidence="2" type="ORF">LzC2_14700</name>
</gene>
<dbReference type="CDD" id="cd05233">
    <property type="entry name" value="SDR_c"/>
    <property type="match status" value="1"/>
</dbReference>
<dbReference type="InterPro" id="IPR036291">
    <property type="entry name" value="NAD(P)-bd_dom_sf"/>
</dbReference>
<dbReference type="InterPro" id="IPR053241">
    <property type="entry name" value="NADPH_pterin_aldehyde_rdct"/>
</dbReference>
<keyword evidence="3" id="KW-1185">Reference proteome</keyword>
<dbReference type="Proteomes" id="UP000609651">
    <property type="component" value="Unassembled WGS sequence"/>
</dbReference>
<name>A0ABX1VD09_9PLAN</name>
<evidence type="ECO:0000256" key="1">
    <source>
        <dbReference type="RuleBase" id="RU000363"/>
    </source>
</evidence>
<dbReference type="PROSITE" id="PS00061">
    <property type="entry name" value="ADH_SHORT"/>
    <property type="match status" value="1"/>
</dbReference>
<evidence type="ECO:0000313" key="2">
    <source>
        <dbReference type="EMBL" id="NNJ25400.1"/>
    </source>
</evidence>
<comment type="similarity">
    <text evidence="1">Belongs to the short-chain dehydrogenases/reductases (SDR) family.</text>
</comment>
<dbReference type="InterPro" id="IPR002347">
    <property type="entry name" value="SDR_fam"/>
</dbReference>
<proteinExistence type="inferred from homology"/>
<dbReference type="PRINTS" id="PR00080">
    <property type="entry name" value="SDRFAMILY"/>
</dbReference>
<reference evidence="2 3" key="1">
    <citation type="journal article" date="2020" name="Syst. Appl. Microbiol.">
        <title>Alienimonas chondri sp. nov., a novel planctomycete isolated from the biofilm of the red alga Chondrus crispus.</title>
        <authorList>
            <person name="Vitorino I."/>
            <person name="Albuquerque L."/>
            <person name="Wiegand S."/>
            <person name="Kallscheuer N."/>
            <person name="da Costa M.S."/>
            <person name="Lobo-da-Cunha A."/>
            <person name="Jogler C."/>
            <person name="Lage O.M."/>
        </authorList>
    </citation>
    <scope>NUCLEOTIDE SEQUENCE [LARGE SCALE GENOMIC DNA]</scope>
    <source>
        <strain evidence="2 3">LzC2</strain>
    </source>
</reference>
<dbReference type="PRINTS" id="PR00081">
    <property type="entry name" value="GDHRDH"/>
</dbReference>
<dbReference type="Pfam" id="PF00106">
    <property type="entry name" value="adh_short"/>
    <property type="match status" value="1"/>
</dbReference>
<dbReference type="GO" id="GO:0004316">
    <property type="term" value="F:3-oxoacyl-[acyl-carrier-protein] reductase (NADPH) activity"/>
    <property type="evidence" value="ECO:0007669"/>
    <property type="project" value="UniProtKB-EC"/>
</dbReference>
<accession>A0ABX1VD09</accession>
<sequence length="240" mass="25563">MSDPKLIALTGCTRGIGRALAERFAAEGHVICGCGRSEERLNELRAVLRPPHRFARVDVTREDQVDRWSDAVFQEAGVPDLLIHNAGLINDVAPLWKVSAARCNAVLAVSVGAGASLARHFLPRMIDASRTDSRNRTVVMFSSGWGRSASAGVAPYNAAKFGVEGMTKALAQDLEGVAPGRFCAVPFSPGVVETDMTRGNWGEEAESFADPADFAERAVPFLLGLTPEQTGESVTVPDAA</sequence>
<dbReference type="PANTHER" id="PTHR45267:SF2">
    <property type="entry name" value="NADPH-DEPENDENT PTERIN ALDEHYDE REDUCTASE"/>
    <property type="match status" value="1"/>
</dbReference>
<evidence type="ECO:0000313" key="3">
    <source>
        <dbReference type="Proteomes" id="UP000609651"/>
    </source>
</evidence>
<dbReference type="EMBL" id="WTPX01000034">
    <property type="protein sequence ID" value="NNJ25400.1"/>
    <property type="molecule type" value="Genomic_DNA"/>
</dbReference>
<dbReference type="PANTHER" id="PTHR45267">
    <property type="match status" value="1"/>
</dbReference>
<dbReference type="InterPro" id="IPR020904">
    <property type="entry name" value="Sc_DH/Rdtase_CS"/>
</dbReference>
<organism evidence="2 3">
    <name type="scientific">Alienimonas chondri</name>
    <dbReference type="NCBI Taxonomy" id="2681879"/>
    <lineage>
        <taxon>Bacteria</taxon>
        <taxon>Pseudomonadati</taxon>
        <taxon>Planctomycetota</taxon>
        <taxon>Planctomycetia</taxon>
        <taxon>Planctomycetales</taxon>
        <taxon>Planctomycetaceae</taxon>
        <taxon>Alienimonas</taxon>
    </lineage>
</organism>
<protein>
    <submittedName>
        <fullName evidence="2">3-oxoacyl-[acyl-carrier-protein] reductase FabG</fullName>
        <ecNumber evidence="2">1.1.1.100</ecNumber>
    </submittedName>
</protein>
<keyword evidence="2" id="KW-0560">Oxidoreductase</keyword>
<dbReference type="SUPFAM" id="SSF51735">
    <property type="entry name" value="NAD(P)-binding Rossmann-fold domains"/>
    <property type="match status" value="1"/>
</dbReference>
<comment type="caution">
    <text evidence="2">The sequence shown here is derived from an EMBL/GenBank/DDBJ whole genome shotgun (WGS) entry which is preliminary data.</text>
</comment>
<dbReference type="RefSeq" id="WP_171185368.1">
    <property type="nucleotide sequence ID" value="NZ_WTPX01000034.1"/>
</dbReference>
<dbReference type="EC" id="1.1.1.100" evidence="2"/>
<dbReference type="Gene3D" id="3.40.50.720">
    <property type="entry name" value="NAD(P)-binding Rossmann-like Domain"/>
    <property type="match status" value="1"/>
</dbReference>